<feature type="signal peptide" evidence="1">
    <location>
        <begin position="1"/>
        <end position="27"/>
    </location>
</feature>
<dbReference type="Gene3D" id="3.40.250.10">
    <property type="entry name" value="Rhodanese-like domain"/>
    <property type="match status" value="1"/>
</dbReference>
<dbReference type="PANTHER" id="PTHR45663:SF11">
    <property type="entry name" value="GEO12009P1"/>
    <property type="match status" value="1"/>
</dbReference>
<feature type="domain" description="Thioredoxin" evidence="3">
    <location>
        <begin position="123"/>
        <end position="251"/>
    </location>
</feature>
<dbReference type="Gene3D" id="3.40.30.10">
    <property type="entry name" value="Glutaredoxin"/>
    <property type="match status" value="1"/>
</dbReference>
<keyword evidence="5" id="KW-1185">Reference proteome</keyword>
<dbReference type="AlphaFoldDB" id="A0A1G6ZSR7"/>
<dbReference type="SUPFAM" id="SSF52821">
    <property type="entry name" value="Rhodanese/Cell cycle control phosphatase"/>
    <property type="match status" value="1"/>
</dbReference>
<dbReference type="Pfam" id="PF00085">
    <property type="entry name" value="Thioredoxin"/>
    <property type="match status" value="1"/>
</dbReference>
<protein>
    <submittedName>
        <fullName evidence="4">Rhodanese-related sulfurtransferase</fullName>
    </submittedName>
</protein>
<dbReference type="CDD" id="cd00158">
    <property type="entry name" value="RHOD"/>
    <property type="match status" value="1"/>
</dbReference>
<dbReference type="PANTHER" id="PTHR45663">
    <property type="entry name" value="GEO12009P1"/>
    <property type="match status" value="1"/>
</dbReference>
<evidence type="ECO:0000313" key="5">
    <source>
        <dbReference type="Proteomes" id="UP000198748"/>
    </source>
</evidence>
<dbReference type="Pfam" id="PF00581">
    <property type="entry name" value="Rhodanese"/>
    <property type="match status" value="1"/>
</dbReference>
<dbReference type="InterPro" id="IPR013766">
    <property type="entry name" value="Thioredoxin_domain"/>
</dbReference>
<dbReference type="EMBL" id="FNAN01000003">
    <property type="protein sequence ID" value="SDE04606.1"/>
    <property type="molecule type" value="Genomic_DNA"/>
</dbReference>
<dbReference type="GO" id="GO:0016740">
    <property type="term" value="F:transferase activity"/>
    <property type="evidence" value="ECO:0007669"/>
    <property type="project" value="UniProtKB-KW"/>
</dbReference>
<dbReference type="PROSITE" id="PS50206">
    <property type="entry name" value="RHODANESE_3"/>
    <property type="match status" value="1"/>
</dbReference>
<dbReference type="GO" id="GO:0045454">
    <property type="term" value="P:cell redox homeostasis"/>
    <property type="evidence" value="ECO:0007669"/>
    <property type="project" value="TreeGrafter"/>
</dbReference>
<reference evidence="5" key="1">
    <citation type="submission" date="2016-10" db="EMBL/GenBank/DDBJ databases">
        <authorList>
            <person name="Varghese N."/>
            <person name="Submissions S."/>
        </authorList>
    </citation>
    <scope>NUCLEOTIDE SEQUENCE [LARGE SCALE GENOMIC DNA]</scope>
    <source>
        <strain evidence="5">DSM 25329</strain>
    </source>
</reference>
<dbReference type="RefSeq" id="WP_090147421.1">
    <property type="nucleotide sequence ID" value="NZ_FNAN01000003.1"/>
</dbReference>
<dbReference type="PROSITE" id="PS51352">
    <property type="entry name" value="THIOREDOXIN_2"/>
    <property type="match status" value="1"/>
</dbReference>
<sequence>MKTFKPLFTLVWLLIAHTALHAQTAHAQSAANAQAAPKRDLVSFEEFEARLAKAGKNAQILDARLPEEYAQNHLEGATSFSVANEADFSKAIAKLDKGKPTFIYSIANGRSGKLAKDLRDNGFKEVTELPGGLSKWIGLGKPVVSTVGPGLTLADYQASLKSDKLVLVDFGSRYCGSCKRLAPIVDSIKHEQANAVKVITIEAYENKSLTKDLGVTSLPTLILYRGNQVVWKKTGVTPKGEIERVLAEANL</sequence>
<gene>
    <name evidence="4" type="ORF">SAMN04487996_103193</name>
</gene>
<evidence type="ECO:0000259" key="3">
    <source>
        <dbReference type="PROSITE" id="PS51352"/>
    </source>
</evidence>
<dbReference type="CDD" id="cd02947">
    <property type="entry name" value="TRX_family"/>
    <property type="match status" value="1"/>
</dbReference>
<feature type="chain" id="PRO_5011769694" evidence="1">
    <location>
        <begin position="28"/>
        <end position="251"/>
    </location>
</feature>
<dbReference type="InterPro" id="IPR036249">
    <property type="entry name" value="Thioredoxin-like_sf"/>
</dbReference>
<dbReference type="SMART" id="SM00450">
    <property type="entry name" value="RHOD"/>
    <property type="match status" value="1"/>
</dbReference>
<dbReference type="GO" id="GO:0005829">
    <property type="term" value="C:cytosol"/>
    <property type="evidence" value="ECO:0007669"/>
    <property type="project" value="TreeGrafter"/>
</dbReference>
<evidence type="ECO:0000259" key="2">
    <source>
        <dbReference type="PROSITE" id="PS50206"/>
    </source>
</evidence>
<name>A0A1G6ZSR7_9BACT</name>
<dbReference type="OrthoDB" id="9808735at2"/>
<dbReference type="GO" id="GO:0015035">
    <property type="term" value="F:protein-disulfide reductase activity"/>
    <property type="evidence" value="ECO:0007669"/>
    <property type="project" value="TreeGrafter"/>
</dbReference>
<keyword evidence="4" id="KW-0808">Transferase</keyword>
<feature type="domain" description="Rhodanese" evidence="2">
    <location>
        <begin position="54"/>
        <end position="145"/>
    </location>
</feature>
<dbReference type="Proteomes" id="UP000198748">
    <property type="component" value="Unassembled WGS sequence"/>
</dbReference>
<accession>A0A1G6ZSR7</accession>
<evidence type="ECO:0000256" key="1">
    <source>
        <dbReference type="SAM" id="SignalP"/>
    </source>
</evidence>
<dbReference type="InterPro" id="IPR036873">
    <property type="entry name" value="Rhodanese-like_dom_sf"/>
</dbReference>
<dbReference type="SUPFAM" id="SSF52833">
    <property type="entry name" value="Thioredoxin-like"/>
    <property type="match status" value="1"/>
</dbReference>
<evidence type="ECO:0000313" key="4">
    <source>
        <dbReference type="EMBL" id="SDE04606.1"/>
    </source>
</evidence>
<dbReference type="InterPro" id="IPR001763">
    <property type="entry name" value="Rhodanese-like_dom"/>
</dbReference>
<proteinExistence type="predicted"/>
<dbReference type="STRING" id="659014.SAMN04487996_103193"/>
<keyword evidence="1" id="KW-0732">Signal</keyword>
<organism evidence="4 5">
    <name type="scientific">Dyadobacter soli</name>
    <dbReference type="NCBI Taxonomy" id="659014"/>
    <lineage>
        <taxon>Bacteria</taxon>
        <taxon>Pseudomonadati</taxon>
        <taxon>Bacteroidota</taxon>
        <taxon>Cytophagia</taxon>
        <taxon>Cytophagales</taxon>
        <taxon>Spirosomataceae</taxon>
        <taxon>Dyadobacter</taxon>
    </lineage>
</organism>